<feature type="domain" description="UspA" evidence="3">
    <location>
        <begin position="1"/>
        <end position="148"/>
    </location>
</feature>
<accession>A0ABW6IAA5</accession>
<dbReference type="Gene3D" id="3.40.50.620">
    <property type="entry name" value="HUPs"/>
    <property type="match status" value="1"/>
</dbReference>
<evidence type="ECO:0000259" key="3">
    <source>
        <dbReference type="Pfam" id="PF00582"/>
    </source>
</evidence>
<sequence length="151" mass="16624">MIKNILVALDDDDTCQRVFDQTIELAHPLHANLHLLNVLMPERDDSVTQAPYSDKDWKMYADRYRELKIASLKLLENLADTAKTAGVNAEVTQAFGTPGPVICQLAKTWGADLIMVGSHGRRGLSEMLLGSVSNYVVHHAACSVMVVHEPA</sequence>
<reference evidence="4 5" key="1">
    <citation type="submission" date="2024-10" db="EMBL/GenBank/DDBJ databases">
        <authorList>
            <person name="Ratan Roy A."/>
            <person name="Morales Sandoval P.H."/>
            <person name="De Los Santos Villalobos S."/>
            <person name="Chakraborty S."/>
            <person name="Mukherjee J."/>
        </authorList>
    </citation>
    <scope>NUCLEOTIDE SEQUENCE [LARGE SCALE GENOMIC DNA]</scope>
    <source>
        <strain evidence="4 5">S1</strain>
    </source>
</reference>
<dbReference type="CDD" id="cd00293">
    <property type="entry name" value="USP-like"/>
    <property type="match status" value="1"/>
</dbReference>
<comment type="similarity">
    <text evidence="1 2">Belongs to the universal stress protein A family.</text>
</comment>
<comment type="subcellular location">
    <subcellularLocation>
        <location evidence="2">Cytoplasm</location>
    </subcellularLocation>
</comment>
<dbReference type="Proteomes" id="UP001600165">
    <property type="component" value="Unassembled WGS sequence"/>
</dbReference>
<organism evidence="4 5">
    <name type="scientific">Almyronema epifaneia S1</name>
    <dbReference type="NCBI Taxonomy" id="2991925"/>
    <lineage>
        <taxon>Bacteria</taxon>
        <taxon>Bacillati</taxon>
        <taxon>Cyanobacteriota</taxon>
        <taxon>Cyanophyceae</taxon>
        <taxon>Nodosilineales</taxon>
        <taxon>Nodosilineaceae</taxon>
        <taxon>Almyronema</taxon>
        <taxon>Almyronema epifaneia</taxon>
    </lineage>
</organism>
<dbReference type="Pfam" id="PF00582">
    <property type="entry name" value="Usp"/>
    <property type="match status" value="1"/>
</dbReference>
<dbReference type="PIRSF" id="PIRSF006276">
    <property type="entry name" value="UspA"/>
    <property type="match status" value="1"/>
</dbReference>
<evidence type="ECO:0000313" key="4">
    <source>
        <dbReference type="EMBL" id="MFE4105095.1"/>
    </source>
</evidence>
<name>A0ABW6IAA5_9CYAN</name>
<keyword evidence="2" id="KW-0963">Cytoplasm</keyword>
<evidence type="ECO:0000256" key="1">
    <source>
        <dbReference type="ARBA" id="ARBA00008791"/>
    </source>
</evidence>
<dbReference type="RefSeq" id="WP_377961080.1">
    <property type="nucleotide sequence ID" value="NZ_JBHZOL010000016.1"/>
</dbReference>
<dbReference type="InterPro" id="IPR006015">
    <property type="entry name" value="Universal_stress_UspA"/>
</dbReference>
<proteinExistence type="inferred from homology"/>
<dbReference type="PANTHER" id="PTHR46268:SF8">
    <property type="entry name" value="UNIVERSAL STRESS PROTEIN SLL1388"/>
    <property type="match status" value="1"/>
</dbReference>
<dbReference type="PANTHER" id="PTHR46268">
    <property type="entry name" value="STRESS RESPONSE PROTEIN NHAX"/>
    <property type="match status" value="1"/>
</dbReference>
<dbReference type="InterPro" id="IPR014729">
    <property type="entry name" value="Rossmann-like_a/b/a_fold"/>
</dbReference>
<dbReference type="SUPFAM" id="SSF52402">
    <property type="entry name" value="Adenine nucleotide alpha hydrolases-like"/>
    <property type="match status" value="1"/>
</dbReference>
<comment type="caution">
    <text evidence="4">The sequence shown here is derived from an EMBL/GenBank/DDBJ whole genome shotgun (WGS) entry which is preliminary data.</text>
</comment>
<dbReference type="EMBL" id="JBHZOL010000016">
    <property type="protein sequence ID" value="MFE4105095.1"/>
    <property type="molecule type" value="Genomic_DNA"/>
</dbReference>
<evidence type="ECO:0000313" key="5">
    <source>
        <dbReference type="Proteomes" id="UP001600165"/>
    </source>
</evidence>
<dbReference type="PRINTS" id="PR01438">
    <property type="entry name" value="UNVRSLSTRESS"/>
</dbReference>
<evidence type="ECO:0000256" key="2">
    <source>
        <dbReference type="PIRNR" id="PIRNR006276"/>
    </source>
</evidence>
<dbReference type="InterPro" id="IPR006016">
    <property type="entry name" value="UspA"/>
</dbReference>
<gene>
    <name evidence="4" type="ORF">ACFVKH_02315</name>
</gene>
<protein>
    <recommendedName>
        <fullName evidence="2">Universal stress protein</fullName>
    </recommendedName>
</protein>
<keyword evidence="5" id="KW-1185">Reference proteome</keyword>